<feature type="compositionally biased region" description="Polar residues" evidence="1">
    <location>
        <begin position="79"/>
        <end position="92"/>
    </location>
</feature>
<reference evidence="2" key="1">
    <citation type="submission" date="2021-09" db="EMBL/GenBank/DDBJ databases">
        <authorList>
            <person name="Martin H S."/>
        </authorList>
    </citation>
    <scope>NUCLEOTIDE SEQUENCE</scope>
</reference>
<keyword evidence="3" id="KW-1185">Reference proteome</keyword>
<feature type="compositionally biased region" description="Polar residues" evidence="1">
    <location>
        <begin position="19"/>
        <end position="29"/>
    </location>
</feature>
<gene>
    <name evidence="2" type="ORF">DCHRY22_LOCUS15748</name>
</gene>
<comment type="caution">
    <text evidence="2">The sequence shown here is derived from an EMBL/GenBank/DDBJ whole genome shotgun (WGS) entry which is preliminary data.</text>
</comment>
<feature type="region of interest" description="Disordered" evidence="1">
    <location>
        <begin position="1"/>
        <end position="96"/>
    </location>
</feature>
<dbReference type="Proteomes" id="UP000789524">
    <property type="component" value="Unassembled WGS sequence"/>
</dbReference>
<dbReference type="AlphaFoldDB" id="A0A8J2WBB2"/>
<proteinExistence type="predicted"/>
<accession>A0A8J2WBB2</accession>
<sequence>MPKKEQTSAPGGNGRSLIATRTNQQQQRKMQGPRSHLPRSYSSPATAKDESPENASKAFVLRSFSSPEPNKTDKESQRSAESLSRTNPNESQSELDIDLDNFEQFEEGLKDIDAENCDFYNRYRNNPEIEQPKRILTTMLPGSGLQKVALRPVTNEIGTVSAMKQPKKENKRLSRLSFRPLIIKMPSQITAQPECESIPGLEELQTSPQFDIETDVLDHEFDNAEEHLKREIAIAAAETDVDMV</sequence>
<organism evidence="2 3">
    <name type="scientific">Danaus chrysippus</name>
    <name type="common">African queen</name>
    <dbReference type="NCBI Taxonomy" id="151541"/>
    <lineage>
        <taxon>Eukaryota</taxon>
        <taxon>Metazoa</taxon>
        <taxon>Ecdysozoa</taxon>
        <taxon>Arthropoda</taxon>
        <taxon>Hexapoda</taxon>
        <taxon>Insecta</taxon>
        <taxon>Pterygota</taxon>
        <taxon>Neoptera</taxon>
        <taxon>Endopterygota</taxon>
        <taxon>Lepidoptera</taxon>
        <taxon>Glossata</taxon>
        <taxon>Ditrysia</taxon>
        <taxon>Papilionoidea</taxon>
        <taxon>Nymphalidae</taxon>
        <taxon>Danainae</taxon>
        <taxon>Danaini</taxon>
        <taxon>Danaina</taxon>
        <taxon>Danaus</taxon>
        <taxon>Anosia</taxon>
    </lineage>
</organism>
<evidence type="ECO:0000256" key="1">
    <source>
        <dbReference type="SAM" id="MobiDB-lite"/>
    </source>
</evidence>
<name>A0A8J2WBB2_9NEOP</name>
<dbReference type="OrthoDB" id="7419839at2759"/>
<evidence type="ECO:0000313" key="2">
    <source>
        <dbReference type="EMBL" id="CAG9585297.1"/>
    </source>
</evidence>
<dbReference type="EMBL" id="CAKASE010000083">
    <property type="protein sequence ID" value="CAG9585297.1"/>
    <property type="molecule type" value="Genomic_DNA"/>
</dbReference>
<protein>
    <submittedName>
        <fullName evidence="2">(African queen) hypothetical protein</fullName>
    </submittedName>
</protein>
<evidence type="ECO:0000313" key="3">
    <source>
        <dbReference type="Proteomes" id="UP000789524"/>
    </source>
</evidence>